<organism evidence="1 2">
    <name type="scientific">Anaerovirgula multivorans</name>
    <dbReference type="NCBI Taxonomy" id="312168"/>
    <lineage>
        <taxon>Bacteria</taxon>
        <taxon>Bacillati</taxon>
        <taxon>Bacillota</taxon>
        <taxon>Clostridia</taxon>
        <taxon>Peptostreptococcales</taxon>
        <taxon>Natronincolaceae</taxon>
        <taxon>Anaerovirgula</taxon>
    </lineage>
</organism>
<evidence type="ECO:0000313" key="2">
    <source>
        <dbReference type="Proteomes" id="UP000198304"/>
    </source>
</evidence>
<proteinExistence type="predicted"/>
<protein>
    <submittedName>
        <fullName evidence="1">Uncharacterized protein</fullName>
    </submittedName>
</protein>
<evidence type="ECO:0000313" key="1">
    <source>
        <dbReference type="EMBL" id="SNS71539.1"/>
    </source>
</evidence>
<keyword evidence="2" id="KW-1185">Reference proteome</keyword>
<dbReference type="Proteomes" id="UP000198304">
    <property type="component" value="Unassembled WGS sequence"/>
</dbReference>
<sequence length="81" mass="9826">MEMKEKYYKRLKLMNCIRLFKIGEKPIFYGYINKSNLQVGKCKGFYRFIINYNDISNKNYNLENTGKCYILYIFMTKAYVS</sequence>
<gene>
    <name evidence="1" type="ORF">SAMN05446037_101848</name>
</gene>
<dbReference type="EMBL" id="FZOJ01000018">
    <property type="protein sequence ID" value="SNS71539.1"/>
    <property type="molecule type" value="Genomic_DNA"/>
</dbReference>
<reference evidence="1 2" key="1">
    <citation type="submission" date="2017-06" db="EMBL/GenBank/DDBJ databases">
        <authorList>
            <person name="Kim H.J."/>
            <person name="Triplett B.A."/>
        </authorList>
    </citation>
    <scope>NUCLEOTIDE SEQUENCE [LARGE SCALE GENOMIC DNA]</scope>
    <source>
        <strain evidence="1 2">SCA</strain>
    </source>
</reference>
<name>A0A239GQN6_9FIRM</name>
<accession>A0A239GQN6</accession>
<dbReference type="AlphaFoldDB" id="A0A239GQN6"/>